<evidence type="ECO:0000259" key="7">
    <source>
        <dbReference type="Pfam" id="PF00107"/>
    </source>
</evidence>
<evidence type="ECO:0000313" key="10">
    <source>
        <dbReference type="Proteomes" id="UP000050301"/>
    </source>
</evidence>
<dbReference type="InterPro" id="IPR036291">
    <property type="entry name" value="NAD(P)-bd_dom_sf"/>
</dbReference>
<evidence type="ECO:0000259" key="8">
    <source>
        <dbReference type="Pfam" id="PF08240"/>
    </source>
</evidence>
<dbReference type="EMBL" id="LKBH01000310">
    <property type="protein sequence ID" value="KQB33492.1"/>
    <property type="molecule type" value="Genomic_DNA"/>
</dbReference>
<reference evidence="9 10" key="1">
    <citation type="submission" date="2015-09" db="EMBL/GenBank/DDBJ databases">
        <title>Heavy metals and arsenic resistance mechanisms in polyextremophilic archaea of the family Ferroplasmaceae.</title>
        <authorList>
            <person name="Bulaev A.G."/>
            <person name="Kanygina A.V."/>
        </authorList>
    </citation>
    <scope>NUCLEOTIDE SEQUENCE [LARGE SCALE GENOMIC DNA]</scope>
    <source>
        <strain evidence="9 10">BH2</strain>
    </source>
</reference>
<evidence type="ECO:0000256" key="4">
    <source>
        <dbReference type="ARBA" id="ARBA00022833"/>
    </source>
</evidence>
<dbReference type="InterPro" id="IPR002328">
    <property type="entry name" value="ADH_Zn_CS"/>
</dbReference>
<evidence type="ECO:0000256" key="3">
    <source>
        <dbReference type="ARBA" id="ARBA00022723"/>
    </source>
</evidence>
<dbReference type="InterPro" id="IPR013154">
    <property type="entry name" value="ADH-like_N"/>
</dbReference>
<dbReference type="SUPFAM" id="SSF51735">
    <property type="entry name" value="NAD(P)-binding Rossmann-fold domains"/>
    <property type="match status" value="1"/>
</dbReference>
<name>A0A0N8VKE4_9ARCH</name>
<accession>A0A0N8VKE4</accession>
<keyword evidence="3 6" id="KW-0479">Metal-binding</keyword>
<sequence>MKAFVMKKIDETGFMDKPVPECGPYDAIIKTTHALICTSDTHTLHGAIGERHNLTMGHEAVGTVYKIGDHVKSFRPGDRVIVGAITPDWGSLAAQMGHPSQSNSPLGGWKYANTKDGSLAEYFHVNDADANMAKIPDNVKDEAAVYAADMMSTGFMGAENAHIPLGGDVAIFGGGPVGLMAVAGSRMLGAGSIILVETVPARIELGKYYGADNIVDFKKEDAVRSIMGFTGNNGVDSSIEALGSPVTFANAINVTKPGGTISNIGYHSHGDSVPIPRDGWGYGMAEKTIKTGLCTGGRLRMERLMKILENKRIDPTKLTTHRFKFDDAYRAFEMMDKKTDNVIKPLITF</sequence>
<feature type="domain" description="Alcohol dehydrogenase-like C-terminal" evidence="7">
    <location>
        <begin position="176"/>
        <end position="307"/>
    </location>
</feature>
<evidence type="ECO:0000313" key="9">
    <source>
        <dbReference type="EMBL" id="KQB33492.1"/>
    </source>
</evidence>
<proteinExistence type="inferred from homology"/>
<dbReference type="Proteomes" id="UP000050301">
    <property type="component" value="Unassembled WGS sequence"/>
</dbReference>
<dbReference type="GO" id="GO:0016616">
    <property type="term" value="F:oxidoreductase activity, acting on the CH-OH group of donors, NAD or NADP as acceptor"/>
    <property type="evidence" value="ECO:0007669"/>
    <property type="project" value="UniProtKB-ARBA"/>
</dbReference>
<feature type="domain" description="Alcohol dehydrogenase-like N-terminal" evidence="8">
    <location>
        <begin position="23"/>
        <end position="137"/>
    </location>
</feature>
<dbReference type="InterPro" id="IPR011032">
    <property type="entry name" value="GroES-like_sf"/>
</dbReference>
<keyword evidence="10" id="KW-1185">Reference proteome</keyword>
<dbReference type="Gene3D" id="3.40.50.720">
    <property type="entry name" value="NAD(P)-binding Rossmann-like Domain"/>
    <property type="match status" value="1"/>
</dbReference>
<dbReference type="PROSITE" id="PS00059">
    <property type="entry name" value="ADH_ZINC"/>
    <property type="match status" value="1"/>
</dbReference>
<dbReference type="RefSeq" id="WP_055041201.1">
    <property type="nucleotide sequence ID" value="NZ_LKBH01000310.1"/>
</dbReference>
<protein>
    <submittedName>
        <fullName evidence="9">Alcohol dehydrogenase</fullName>
    </submittedName>
</protein>
<dbReference type="GO" id="GO:0044281">
    <property type="term" value="P:small molecule metabolic process"/>
    <property type="evidence" value="ECO:0007669"/>
    <property type="project" value="UniProtKB-ARBA"/>
</dbReference>
<dbReference type="PANTHER" id="PTHR42813">
    <property type="entry name" value="ZINC-TYPE ALCOHOL DEHYDROGENASE-LIKE"/>
    <property type="match status" value="1"/>
</dbReference>
<keyword evidence="4 6" id="KW-0862">Zinc</keyword>
<dbReference type="Gene3D" id="3.90.180.10">
    <property type="entry name" value="Medium-chain alcohol dehydrogenases, catalytic domain"/>
    <property type="match status" value="1"/>
</dbReference>
<comment type="cofactor">
    <cofactor evidence="1 6">
        <name>Zn(2+)</name>
        <dbReference type="ChEBI" id="CHEBI:29105"/>
    </cofactor>
</comment>
<dbReference type="CDD" id="cd08285">
    <property type="entry name" value="NADP_ADH"/>
    <property type="match status" value="1"/>
</dbReference>
<organism evidence="9 10">
    <name type="scientific">Acidiplasma cupricumulans</name>
    <dbReference type="NCBI Taxonomy" id="312540"/>
    <lineage>
        <taxon>Archaea</taxon>
        <taxon>Methanobacteriati</taxon>
        <taxon>Thermoplasmatota</taxon>
        <taxon>Thermoplasmata</taxon>
        <taxon>Thermoplasmatales</taxon>
        <taxon>Ferroplasmaceae</taxon>
        <taxon>Acidiplasma</taxon>
    </lineage>
</organism>
<evidence type="ECO:0000256" key="2">
    <source>
        <dbReference type="ARBA" id="ARBA00008072"/>
    </source>
</evidence>
<dbReference type="GO" id="GO:0030554">
    <property type="term" value="F:adenyl nucleotide binding"/>
    <property type="evidence" value="ECO:0007669"/>
    <property type="project" value="UniProtKB-ARBA"/>
</dbReference>
<dbReference type="InterPro" id="IPR013149">
    <property type="entry name" value="ADH-like_C"/>
</dbReference>
<gene>
    <name evidence="9" type="ORF">AOG55_02965</name>
</gene>
<dbReference type="Pfam" id="PF00107">
    <property type="entry name" value="ADH_zinc_N"/>
    <property type="match status" value="1"/>
</dbReference>
<dbReference type="Pfam" id="PF08240">
    <property type="entry name" value="ADH_N"/>
    <property type="match status" value="1"/>
</dbReference>
<dbReference type="InParanoid" id="A0A0N8VKE4"/>
<comment type="similarity">
    <text evidence="2 6">Belongs to the zinc-containing alcohol dehydrogenase family.</text>
</comment>
<comment type="caution">
    <text evidence="9">The sequence shown here is derived from an EMBL/GenBank/DDBJ whole genome shotgun (WGS) entry which is preliminary data.</text>
</comment>
<dbReference type="GO" id="GO:0008270">
    <property type="term" value="F:zinc ion binding"/>
    <property type="evidence" value="ECO:0007669"/>
    <property type="project" value="InterPro"/>
</dbReference>
<dbReference type="PANTHER" id="PTHR42813:SF4">
    <property type="entry name" value="NADP-DEPENDENT ISOPROPANOL DEHYDROGENASE"/>
    <property type="match status" value="1"/>
</dbReference>
<dbReference type="AlphaFoldDB" id="A0A0N8VKE4"/>
<dbReference type="SUPFAM" id="SSF50129">
    <property type="entry name" value="GroES-like"/>
    <property type="match status" value="1"/>
</dbReference>
<dbReference type="GO" id="GO:0043168">
    <property type="term" value="F:anion binding"/>
    <property type="evidence" value="ECO:0007669"/>
    <property type="project" value="UniProtKB-ARBA"/>
</dbReference>
<evidence type="ECO:0000256" key="1">
    <source>
        <dbReference type="ARBA" id="ARBA00001947"/>
    </source>
</evidence>
<evidence type="ECO:0000256" key="5">
    <source>
        <dbReference type="ARBA" id="ARBA00023002"/>
    </source>
</evidence>
<keyword evidence="5" id="KW-0560">Oxidoreductase</keyword>
<evidence type="ECO:0000256" key="6">
    <source>
        <dbReference type="RuleBase" id="RU361277"/>
    </source>
</evidence>